<proteinExistence type="predicted"/>
<dbReference type="HOGENOM" id="CLU_2464325_0_0_6"/>
<reference evidence="1 2" key="1">
    <citation type="journal article" date="2008" name="Environ. Microbiol.">
        <title>The genome of Erwinia tasmaniensis strain Et1/99, a non-pathogenic bacterium in the genus Erwinia.</title>
        <authorList>
            <person name="Kube M."/>
            <person name="Migdoll A.M."/>
            <person name="Mueller I."/>
            <person name="Kuhl H."/>
            <person name="Beck A."/>
            <person name="Reinhardt R."/>
            <person name="Geider K."/>
        </authorList>
    </citation>
    <scope>NUCLEOTIDE SEQUENCE [LARGE SCALE GENOMIC DNA]</scope>
    <source>
        <strain evidence="2">DSM 17950 / CFBP 7177 / CIP 109463 / NCPPB 4357 / Et1/99</strain>
    </source>
</reference>
<evidence type="ECO:0000313" key="2">
    <source>
        <dbReference type="Proteomes" id="UP000001726"/>
    </source>
</evidence>
<dbReference type="RefSeq" id="WP_012440022.1">
    <property type="nucleotide sequence ID" value="NC_010694.1"/>
</dbReference>
<keyword evidence="2" id="KW-1185">Reference proteome</keyword>
<accession>B2VGY6</accession>
<dbReference type="KEGG" id="eta:ETA_02560"/>
<gene>
    <name evidence="1" type="ordered locus">ETA_02560</name>
</gene>
<dbReference type="AlphaFoldDB" id="B2VGY6"/>
<protein>
    <submittedName>
        <fullName evidence="1">Uncharacterized protein</fullName>
    </submittedName>
</protein>
<name>B2VGY6_ERWT9</name>
<organism evidence="1 2">
    <name type="scientific">Erwinia tasmaniensis (strain DSM 17950 / CFBP 7177 / CIP 109463 / NCPPB 4357 / Et1/99)</name>
    <dbReference type="NCBI Taxonomy" id="465817"/>
    <lineage>
        <taxon>Bacteria</taxon>
        <taxon>Pseudomonadati</taxon>
        <taxon>Pseudomonadota</taxon>
        <taxon>Gammaproteobacteria</taxon>
        <taxon>Enterobacterales</taxon>
        <taxon>Erwiniaceae</taxon>
        <taxon>Erwinia</taxon>
    </lineage>
</organism>
<sequence length="88" mass="10092">MSDVCPKELRFFINGLILKQIPATTLSLYRAIMVQYMGWFHPDYQVVLKRLFLRTGAFLLSVQKVDEAGGKNTSILQNAVLRKYLLIS</sequence>
<evidence type="ECO:0000313" key="1">
    <source>
        <dbReference type="EMBL" id="CAO95302.1"/>
    </source>
</evidence>
<dbReference type="EMBL" id="CU468135">
    <property type="protein sequence ID" value="CAO95302.1"/>
    <property type="molecule type" value="Genomic_DNA"/>
</dbReference>
<dbReference type="Proteomes" id="UP000001726">
    <property type="component" value="Chromosome"/>
</dbReference>